<protein>
    <submittedName>
        <fullName evidence="2">AlpA family transcriptional regulator</fullName>
    </submittedName>
</protein>
<dbReference type="Gene3D" id="1.10.238.160">
    <property type="match status" value="1"/>
</dbReference>
<evidence type="ECO:0000313" key="2">
    <source>
        <dbReference type="EMBL" id="VXB50970.1"/>
    </source>
</evidence>
<comment type="caution">
    <text evidence="2">The sequence shown here is derived from an EMBL/GenBank/DDBJ whole genome shotgun (WGS) entry which is preliminary data.</text>
</comment>
<evidence type="ECO:0000313" key="3">
    <source>
        <dbReference type="Proteomes" id="UP000433737"/>
    </source>
</evidence>
<accession>A0AAX3J3N3</accession>
<dbReference type="RefSeq" id="WP_159223324.1">
    <property type="nucleotide sequence ID" value="NZ_LR733469.1"/>
</dbReference>
<dbReference type="SUPFAM" id="SSF46955">
    <property type="entry name" value="Putative DNA-binding domain"/>
    <property type="match status" value="1"/>
</dbReference>
<organism evidence="2 3">
    <name type="scientific">Pantoea brenneri</name>
    <dbReference type="NCBI Taxonomy" id="472694"/>
    <lineage>
        <taxon>Bacteria</taxon>
        <taxon>Pseudomonadati</taxon>
        <taxon>Pseudomonadota</taxon>
        <taxon>Gammaproteobacteria</taxon>
        <taxon>Enterobacterales</taxon>
        <taxon>Erwiniaceae</taxon>
        <taxon>Pantoea</taxon>
    </lineage>
</organism>
<dbReference type="InterPro" id="IPR010260">
    <property type="entry name" value="AlpA"/>
</dbReference>
<gene>
    <name evidence="2" type="ORF">PANT111_150112</name>
</gene>
<dbReference type="EMBL" id="CABWMH010000007">
    <property type="protein sequence ID" value="VXB50970.1"/>
    <property type="molecule type" value="Genomic_DNA"/>
</dbReference>
<dbReference type="InterPro" id="IPR009061">
    <property type="entry name" value="DNA-bd_dom_put_sf"/>
</dbReference>
<dbReference type="Pfam" id="PF05930">
    <property type="entry name" value="Phage_AlpA"/>
    <property type="match status" value="1"/>
</dbReference>
<evidence type="ECO:0000256" key="1">
    <source>
        <dbReference type="SAM" id="MobiDB-lite"/>
    </source>
</evidence>
<name>A0AAX3J3N3_9GAMM</name>
<dbReference type="Proteomes" id="UP000433737">
    <property type="component" value="Unassembled WGS sequence"/>
</dbReference>
<proteinExistence type="predicted"/>
<reference evidence="2 3" key="1">
    <citation type="submission" date="2019-10" db="EMBL/GenBank/DDBJ databases">
        <authorList>
            <person name="Karimi E."/>
        </authorList>
    </citation>
    <scope>NUCLEOTIDE SEQUENCE [LARGE SCALE GENOMIC DNA]</scope>
    <source>
        <strain evidence="2">Pantoea sp. 111</strain>
    </source>
</reference>
<sequence length="91" mass="10483">MKGAIRKDQLLERVPLSEYTINQMEKNGEFPKRFPLTNRTVAWNVDEVEAWLDERQRNANAAQRDPSLAAKFEANPNHRKAAERSAMRMAG</sequence>
<feature type="compositionally biased region" description="Basic and acidic residues" evidence="1">
    <location>
        <begin position="80"/>
        <end position="91"/>
    </location>
</feature>
<dbReference type="AlphaFoldDB" id="A0AAX3J3N3"/>
<feature type="region of interest" description="Disordered" evidence="1">
    <location>
        <begin position="57"/>
        <end position="91"/>
    </location>
</feature>